<keyword evidence="4" id="KW-0677">Repeat</keyword>
<evidence type="ECO:0000256" key="16">
    <source>
        <dbReference type="ARBA" id="ARBA00042156"/>
    </source>
</evidence>
<evidence type="ECO:0000256" key="2">
    <source>
        <dbReference type="ARBA" id="ARBA00022490"/>
    </source>
</evidence>
<keyword evidence="3" id="KW-0479">Metal-binding</keyword>
<keyword evidence="5" id="KW-0547">Nucleotide-binding</keyword>
<evidence type="ECO:0000313" key="19">
    <source>
        <dbReference type="Proteomes" id="UP001501510"/>
    </source>
</evidence>
<name>A0ABP3UT38_9CLOT</name>
<keyword evidence="13" id="KW-0234">DNA repair</keyword>
<dbReference type="Gene3D" id="3.40.50.300">
    <property type="entry name" value="P-loop containing nucleotide triphosphate hydrolases"/>
    <property type="match status" value="2"/>
</dbReference>
<keyword evidence="11" id="KW-0267">Excision nuclease</keyword>
<organism evidence="18 19">
    <name type="scientific">Clostridium oceanicum</name>
    <dbReference type="NCBI Taxonomy" id="1543"/>
    <lineage>
        <taxon>Bacteria</taxon>
        <taxon>Bacillati</taxon>
        <taxon>Bacillota</taxon>
        <taxon>Clostridia</taxon>
        <taxon>Eubacteriales</taxon>
        <taxon>Clostridiaceae</taxon>
        <taxon>Clostridium</taxon>
    </lineage>
</organism>
<accession>A0ABP3UT38</accession>
<dbReference type="Proteomes" id="UP001501510">
    <property type="component" value="Unassembled WGS sequence"/>
</dbReference>
<protein>
    <recommendedName>
        <fullName evidence="15">UvrABC system protein A</fullName>
    </recommendedName>
    <alternativeName>
        <fullName evidence="16">Excinuclease ABC subunit A</fullName>
    </alternativeName>
</protein>
<keyword evidence="9" id="KW-0862">Zinc</keyword>
<gene>
    <name evidence="18" type="ORF">GCM10008906_24150</name>
</gene>
<keyword evidence="10" id="KW-0067">ATP-binding</keyword>
<evidence type="ECO:0000256" key="8">
    <source>
        <dbReference type="ARBA" id="ARBA00022771"/>
    </source>
</evidence>
<dbReference type="InterPro" id="IPR004602">
    <property type="entry name" value="UvrA"/>
</dbReference>
<comment type="caution">
    <text evidence="18">The sequence shown here is derived from an EMBL/GenBank/DDBJ whole genome shotgun (WGS) entry which is preliminary data.</text>
</comment>
<evidence type="ECO:0000256" key="15">
    <source>
        <dbReference type="ARBA" id="ARBA00039316"/>
    </source>
</evidence>
<keyword evidence="19" id="KW-1185">Reference proteome</keyword>
<dbReference type="InterPro" id="IPR027417">
    <property type="entry name" value="P-loop_NTPase"/>
</dbReference>
<dbReference type="Gene3D" id="1.20.1580.10">
    <property type="entry name" value="ABC transporter ATPase like domain"/>
    <property type="match status" value="2"/>
</dbReference>
<keyword evidence="12" id="KW-0238">DNA-binding</keyword>
<evidence type="ECO:0000256" key="12">
    <source>
        <dbReference type="ARBA" id="ARBA00023125"/>
    </source>
</evidence>
<evidence type="ECO:0000313" key="18">
    <source>
        <dbReference type="EMBL" id="GAA0742088.1"/>
    </source>
</evidence>
<dbReference type="Gene3D" id="1.10.8.280">
    <property type="entry name" value="ABC transporter ATPase domain-like"/>
    <property type="match status" value="1"/>
</dbReference>
<dbReference type="InterPro" id="IPR003439">
    <property type="entry name" value="ABC_transporter-like_ATP-bd"/>
</dbReference>
<evidence type="ECO:0000256" key="9">
    <source>
        <dbReference type="ARBA" id="ARBA00022833"/>
    </source>
</evidence>
<comment type="similarity">
    <text evidence="14">Belongs to the ABC transporter superfamily. UvrA family.</text>
</comment>
<dbReference type="PROSITE" id="PS00211">
    <property type="entry name" value="ABC_TRANSPORTER_1"/>
    <property type="match status" value="2"/>
</dbReference>
<evidence type="ECO:0000256" key="13">
    <source>
        <dbReference type="ARBA" id="ARBA00023204"/>
    </source>
</evidence>
<dbReference type="SUPFAM" id="SSF52540">
    <property type="entry name" value="P-loop containing nucleoside triphosphate hydrolases"/>
    <property type="match status" value="2"/>
</dbReference>
<dbReference type="PANTHER" id="PTHR43152:SF3">
    <property type="entry name" value="UVRABC SYSTEM PROTEIN A"/>
    <property type="match status" value="1"/>
</dbReference>
<evidence type="ECO:0000256" key="3">
    <source>
        <dbReference type="ARBA" id="ARBA00022723"/>
    </source>
</evidence>
<dbReference type="InterPro" id="IPR017871">
    <property type="entry name" value="ABC_transporter-like_CS"/>
</dbReference>
<proteinExistence type="inferred from homology"/>
<evidence type="ECO:0000256" key="5">
    <source>
        <dbReference type="ARBA" id="ARBA00022741"/>
    </source>
</evidence>
<evidence type="ECO:0000256" key="7">
    <source>
        <dbReference type="ARBA" id="ARBA00022769"/>
    </source>
</evidence>
<keyword evidence="8" id="KW-0863">Zinc-finger</keyword>
<dbReference type="PANTHER" id="PTHR43152">
    <property type="entry name" value="UVRABC SYSTEM PROTEIN A"/>
    <property type="match status" value="1"/>
</dbReference>
<evidence type="ECO:0000256" key="6">
    <source>
        <dbReference type="ARBA" id="ARBA00022763"/>
    </source>
</evidence>
<reference evidence="19" key="1">
    <citation type="journal article" date="2019" name="Int. J. Syst. Evol. Microbiol.">
        <title>The Global Catalogue of Microorganisms (GCM) 10K type strain sequencing project: providing services to taxonomists for standard genome sequencing and annotation.</title>
        <authorList>
            <consortium name="The Broad Institute Genomics Platform"/>
            <consortium name="The Broad Institute Genome Sequencing Center for Infectious Disease"/>
            <person name="Wu L."/>
            <person name="Ma J."/>
        </authorList>
    </citation>
    <scope>NUCLEOTIDE SEQUENCE [LARGE SCALE GENOMIC DNA]</scope>
    <source>
        <strain evidence="19">JCM 1407</strain>
    </source>
</reference>
<dbReference type="RefSeq" id="WP_343761895.1">
    <property type="nucleotide sequence ID" value="NZ_BAAACG010000010.1"/>
</dbReference>
<dbReference type="InterPro" id="IPR041552">
    <property type="entry name" value="UvrA_DNA-bd"/>
</dbReference>
<dbReference type="Pfam" id="PF17755">
    <property type="entry name" value="UvrA_DNA-bind"/>
    <property type="match status" value="1"/>
</dbReference>
<keyword evidence="2" id="KW-0963">Cytoplasm</keyword>
<evidence type="ECO:0000256" key="1">
    <source>
        <dbReference type="ARBA" id="ARBA00004496"/>
    </source>
</evidence>
<evidence type="ECO:0000259" key="17">
    <source>
        <dbReference type="PROSITE" id="PS50893"/>
    </source>
</evidence>
<evidence type="ECO:0000256" key="11">
    <source>
        <dbReference type="ARBA" id="ARBA00022881"/>
    </source>
</evidence>
<keyword evidence="7" id="KW-0228">DNA excision</keyword>
<evidence type="ECO:0000256" key="14">
    <source>
        <dbReference type="ARBA" id="ARBA00038000"/>
    </source>
</evidence>
<sequence>MYEYIEIIGAKEHNLKNVSVRIPKNKLVAITGPSGSGKSTFAFDILQRECQRQYMESMGMVTDGMNKAKVDKIVGLSPSISISQGINNRNPRSTVGTFTEVLTYLRLLYAKCGERYCPHCNEKIKPIFITEDDIEIETSENKTTNCPHCGGIISKLTMAHFSFNKAEGFCEHCSGLGEVNEVDPSGIVNEDLAIGQGAVKMWQGIMAEHYEHVLVALSKHYKLEFNVKKPVKDYNELERMIFYHGVNYDKFKKLFSTIARPKKVCDGYFEGILTFLNKKSAENIRKGTSNKNIEACFKRIICPSCDGTRLNEQARNVFIDGKSIIEISAYTIDDLKEWVCTLPEKLGVENREVLESMITDILRRIKSIVSIGLGYLTIDRMIKSLSGGEAQRLRMASLLDSGLTGVLYILDEPTTGLHPKDTMKILDALKKLRDGGNTVLVIEHDMDFISKCDYVIDFGPHSGSKGGHIVAYGDPKEISNFEQSLTGKYLNKSYKVNSHVKRVGENHIQIINAYEHNLKNIDVNIPLNKLVTVTGLSGSGKSTLIFDVLAGFANGEKKAVEEIKGMNQLNRIIEVNQKRIGKSSRSTVATYTDIFTNIRAIFSKQKEAKERKLKSSDFSFNVKGGRCEKCHGLGSIPLDMHFLDDIEVICPVCHGKRFNKRVLEVKYKGYNISEILDMTVKENMEIFKDNKDVFNRLSVLSEVGLEYLALGQSTATLSGGECQRIKLSKELGRTCEGNILYILDEPTTGLHPNDIDKLIKLLRKLIGRGHSVVVIEHSLEVISQSDWIIDLGPEGGSKGGTIIKEGSPAEIAKCPESYTGAFLK</sequence>
<keyword evidence="6" id="KW-0227">DNA damage</keyword>
<evidence type="ECO:0000256" key="10">
    <source>
        <dbReference type="ARBA" id="ARBA00022840"/>
    </source>
</evidence>
<dbReference type="NCBIfam" id="TIGR00630">
    <property type="entry name" value="uvra"/>
    <property type="match status" value="1"/>
</dbReference>
<comment type="subcellular location">
    <subcellularLocation>
        <location evidence="1">Cytoplasm</location>
    </subcellularLocation>
</comment>
<feature type="domain" description="ABC transporter" evidence="17">
    <location>
        <begin position="503"/>
        <end position="824"/>
    </location>
</feature>
<evidence type="ECO:0000256" key="4">
    <source>
        <dbReference type="ARBA" id="ARBA00022737"/>
    </source>
</evidence>
<dbReference type="EMBL" id="BAAACG010000010">
    <property type="protein sequence ID" value="GAA0742088.1"/>
    <property type="molecule type" value="Genomic_DNA"/>
</dbReference>
<dbReference type="PROSITE" id="PS50893">
    <property type="entry name" value="ABC_TRANSPORTER_2"/>
    <property type="match status" value="1"/>
</dbReference>